<dbReference type="PRINTS" id="PR00078">
    <property type="entry name" value="G3PDHDRGNASE"/>
</dbReference>
<dbReference type="AlphaFoldDB" id="A0A1G2P5X5"/>
<dbReference type="CDD" id="cd05214">
    <property type="entry name" value="GAPDH_I_N"/>
    <property type="match status" value="1"/>
</dbReference>
<evidence type="ECO:0000256" key="2">
    <source>
        <dbReference type="ARBA" id="ARBA00023002"/>
    </source>
</evidence>
<dbReference type="InterPro" id="IPR020828">
    <property type="entry name" value="GlycerAld_3-P_DH_NAD(P)-bd"/>
</dbReference>
<sequence length="348" mass="37960">MTKKIKVAINGFGRIGRAFFRVAEKRPELEVVAVNDLGDIENFAYLLRHDTVYRNDNLKVKVNRQPTTDNRQQGELIVNEKTIKFLSEKEPTKLPWGKLDIDVVVEATGLFTSFEKAKVHLIAGAKKVVISAPAKDAPRDDSEATVLLGINEEKLAKCKISSNASCTTNAASPVIAILHETLGIEKALLNTVHAYTASQAIVDGPNKKDFREGRAAAQNIVPSSTGAAIAVTKAFPQLTGLFDGISLRVPVVAGSIADITFISKKQTSAEEVNEILRKAAKEKRWQGIFAVNEDEPVSSDIIGDRHASIADLKMTRVVGGNLVKVLAWYDNEMGYAYTLVKHVIKIGN</sequence>
<evidence type="ECO:0000259" key="8">
    <source>
        <dbReference type="SMART" id="SM00846"/>
    </source>
</evidence>
<dbReference type="SUPFAM" id="SSF51735">
    <property type="entry name" value="NAD(P)-binding Rossmann-fold domains"/>
    <property type="match status" value="1"/>
</dbReference>
<dbReference type="SUPFAM" id="SSF55347">
    <property type="entry name" value="Glyceraldehyde-3-phosphate dehydrogenase-like, C-terminal domain"/>
    <property type="match status" value="1"/>
</dbReference>
<organism evidence="9 10">
    <name type="scientific">Candidatus Taylorbacteria bacterium RIFCSPLOWO2_12_FULL_44_15c</name>
    <dbReference type="NCBI Taxonomy" id="1802333"/>
    <lineage>
        <taxon>Bacteria</taxon>
        <taxon>Candidatus Tayloriibacteriota</taxon>
    </lineage>
</organism>
<feature type="binding site" evidence="5">
    <location>
        <position position="331"/>
    </location>
    <ligand>
        <name>NAD(+)</name>
        <dbReference type="ChEBI" id="CHEBI:57540"/>
    </ligand>
</feature>
<evidence type="ECO:0000256" key="4">
    <source>
        <dbReference type="PIRSR" id="PIRSR000149-2"/>
    </source>
</evidence>
<keyword evidence="5" id="KW-0520">NAD</keyword>
<name>A0A1G2P5X5_9BACT</name>
<dbReference type="Proteomes" id="UP000176355">
    <property type="component" value="Unassembled WGS sequence"/>
</dbReference>
<dbReference type="GO" id="GO:0016620">
    <property type="term" value="F:oxidoreductase activity, acting on the aldehyde or oxo group of donors, NAD or NADP as acceptor"/>
    <property type="evidence" value="ECO:0007669"/>
    <property type="project" value="InterPro"/>
</dbReference>
<feature type="binding site" evidence="4">
    <location>
        <begin position="225"/>
        <end position="226"/>
    </location>
    <ligand>
        <name>D-glyceraldehyde 3-phosphate</name>
        <dbReference type="ChEBI" id="CHEBI:59776"/>
    </ligand>
</feature>
<dbReference type="Pfam" id="PF02800">
    <property type="entry name" value="Gp_dh_C"/>
    <property type="match status" value="1"/>
</dbReference>
<evidence type="ECO:0000256" key="6">
    <source>
        <dbReference type="PIRSR" id="PIRSR000149-4"/>
    </source>
</evidence>
<dbReference type="GO" id="GO:0051287">
    <property type="term" value="F:NAD binding"/>
    <property type="evidence" value="ECO:0007669"/>
    <property type="project" value="InterPro"/>
</dbReference>
<evidence type="ECO:0000256" key="1">
    <source>
        <dbReference type="ARBA" id="ARBA00007406"/>
    </source>
</evidence>
<protein>
    <submittedName>
        <fullName evidence="9">Type I glyceraldehyde-3-phosphate dehydrogenase</fullName>
    </submittedName>
</protein>
<feature type="binding site" evidence="5">
    <location>
        <begin position="14"/>
        <end position="15"/>
    </location>
    <ligand>
        <name>NAD(+)</name>
        <dbReference type="ChEBI" id="CHEBI:57540"/>
    </ligand>
</feature>
<dbReference type="SMART" id="SM00846">
    <property type="entry name" value="Gp_dh_N"/>
    <property type="match status" value="1"/>
</dbReference>
<evidence type="ECO:0000256" key="3">
    <source>
        <dbReference type="PIRSR" id="PIRSR000149-1"/>
    </source>
</evidence>
<dbReference type="InterPro" id="IPR020831">
    <property type="entry name" value="GlycerAld/Erythrose_P_DH"/>
</dbReference>
<feature type="site" description="Activates thiol group during catalysis" evidence="6">
    <location>
        <position position="193"/>
    </location>
</feature>
<evidence type="ECO:0000256" key="5">
    <source>
        <dbReference type="PIRSR" id="PIRSR000149-3"/>
    </source>
</evidence>
<dbReference type="GO" id="GO:0050661">
    <property type="term" value="F:NADP binding"/>
    <property type="evidence" value="ECO:0007669"/>
    <property type="project" value="InterPro"/>
</dbReference>
<accession>A0A1G2P5X5</accession>
<feature type="active site" description="Nucleophile" evidence="3">
    <location>
        <position position="166"/>
    </location>
</feature>
<feature type="binding site" evidence="5">
    <location>
        <position position="36"/>
    </location>
    <ligand>
        <name>NAD(+)</name>
        <dbReference type="ChEBI" id="CHEBI:57540"/>
    </ligand>
</feature>
<gene>
    <name evidence="9" type="ORF">A3G03_02000</name>
</gene>
<evidence type="ECO:0000313" key="10">
    <source>
        <dbReference type="Proteomes" id="UP000176355"/>
    </source>
</evidence>
<feature type="binding site" evidence="4">
    <location>
        <begin position="165"/>
        <end position="167"/>
    </location>
    <ligand>
        <name>D-glyceraldehyde 3-phosphate</name>
        <dbReference type="ChEBI" id="CHEBI:59776"/>
    </ligand>
</feature>
<dbReference type="STRING" id="1802333.A3G03_02000"/>
<dbReference type="FunFam" id="3.30.360.10:FF:000002">
    <property type="entry name" value="Glyceraldehyde-3-phosphate dehydrogenase"/>
    <property type="match status" value="1"/>
</dbReference>
<comment type="similarity">
    <text evidence="1 7">Belongs to the glyceraldehyde-3-phosphate dehydrogenase family.</text>
</comment>
<dbReference type="CDD" id="cd18126">
    <property type="entry name" value="GAPDH_I_C"/>
    <property type="match status" value="1"/>
</dbReference>
<dbReference type="Pfam" id="PF00044">
    <property type="entry name" value="Gp_dh_N"/>
    <property type="match status" value="1"/>
</dbReference>
<dbReference type="InterPro" id="IPR036291">
    <property type="entry name" value="NAD(P)-bd_dom_sf"/>
</dbReference>
<dbReference type="Gene3D" id="3.30.360.10">
    <property type="entry name" value="Dihydrodipicolinate Reductase, domain 2"/>
    <property type="match status" value="1"/>
</dbReference>
<dbReference type="FunFam" id="3.40.50.720:FF:000001">
    <property type="entry name" value="Glyceraldehyde-3-phosphate dehydrogenase"/>
    <property type="match status" value="1"/>
</dbReference>
<reference evidence="9 10" key="1">
    <citation type="journal article" date="2016" name="Nat. Commun.">
        <title>Thousands of microbial genomes shed light on interconnected biogeochemical processes in an aquifer system.</title>
        <authorList>
            <person name="Anantharaman K."/>
            <person name="Brown C.T."/>
            <person name="Hug L.A."/>
            <person name="Sharon I."/>
            <person name="Castelle C.J."/>
            <person name="Probst A.J."/>
            <person name="Thomas B.C."/>
            <person name="Singh A."/>
            <person name="Wilkins M.J."/>
            <person name="Karaoz U."/>
            <person name="Brodie E.L."/>
            <person name="Williams K.H."/>
            <person name="Hubbard S.S."/>
            <person name="Banfield J.F."/>
        </authorList>
    </citation>
    <scope>NUCLEOTIDE SEQUENCE [LARGE SCALE GENOMIC DNA]</scope>
</reference>
<dbReference type="InterPro" id="IPR020829">
    <property type="entry name" value="GlycerAld_3-P_DH_cat"/>
</dbReference>
<dbReference type="NCBIfam" id="TIGR01534">
    <property type="entry name" value="GAPDH-I"/>
    <property type="match status" value="1"/>
</dbReference>
<evidence type="ECO:0000256" key="7">
    <source>
        <dbReference type="RuleBase" id="RU000397"/>
    </source>
</evidence>
<dbReference type="GO" id="GO:0006006">
    <property type="term" value="P:glucose metabolic process"/>
    <property type="evidence" value="ECO:0007669"/>
    <property type="project" value="InterPro"/>
</dbReference>
<feature type="binding site" evidence="4">
    <location>
        <position position="248"/>
    </location>
    <ligand>
        <name>D-glyceraldehyde 3-phosphate</name>
        <dbReference type="ChEBI" id="CHEBI:59776"/>
    </ligand>
</feature>
<feature type="binding site" evidence="5">
    <location>
        <position position="131"/>
    </location>
    <ligand>
        <name>NAD(+)</name>
        <dbReference type="ChEBI" id="CHEBI:57540"/>
    </ligand>
</feature>
<evidence type="ECO:0000313" key="9">
    <source>
        <dbReference type="EMBL" id="OHA43756.1"/>
    </source>
</evidence>
<keyword evidence="5" id="KW-0547">Nucleotide-binding</keyword>
<feature type="binding site" evidence="4">
    <location>
        <position position="196"/>
    </location>
    <ligand>
        <name>D-glyceraldehyde 3-phosphate</name>
        <dbReference type="ChEBI" id="CHEBI:59776"/>
    </ligand>
</feature>
<dbReference type="InterPro" id="IPR006424">
    <property type="entry name" value="Glyceraldehyde-3-P_DH_1"/>
</dbReference>
<dbReference type="Gene3D" id="3.40.50.720">
    <property type="entry name" value="NAD(P)-binding Rossmann-like Domain"/>
    <property type="match status" value="1"/>
</dbReference>
<dbReference type="EMBL" id="MHSL01000018">
    <property type="protein sequence ID" value="OHA43756.1"/>
    <property type="molecule type" value="Genomic_DNA"/>
</dbReference>
<comment type="caution">
    <text evidence="9">The sequence shown here is derived from an EMBL/GenBank/DDBJ whole genome shotgun (WGS) entry which is preliminary data.</text>
</comment>
<proteinExistence type="inferred from homology"/>
<keyword evidence="2" id="KW-0560">Oxidoreductase</keyword>
<feature type="domain" description="Glyceraldehyde 3-phosphate dehydrogenase NAD(P) binding" evidence="8">
    <location>
        <begin position="5"/>
        <end position="166"/>
    </location>
</feature>
<dbReference type="PANTHER" id="PTHR43148">
    <property type="entry name" value="GLYCERALDEHYDE-3-PHOSPHATE DEHYDROGENASE 2"/>
    <property type="match status" value="1"/>
</dbReference>
<dbReference type="PIRSF" id="PIRSF000149">
    <property type="entry name" value="GAP_DH"/>
    <property type="match status" value="1"/>
</dbReference>